<dbReference type="OrthoDB" id="424974at2759"/>
<dbReference type="STRING" id="91928.A0A0D1Y7W0"/>
<dbReference type="GO" id="GO:0000981">
    <property type="term" value="F:DNA-binding transcription factor activity, RNA polymerase II-specific"/>
    <property type="evidence" value="ECO:0007669"/>
    <property type="project" value="TreeGrafter"/>
</dbReference>
<dbReference type="VEuPathDB" id="FungiDB:PV08_10295"/>
<dbReference type="Proteomes" id="UP000053328">
    <property type="component" value="Unassembled WGS sequence"/>
</dbReference>
<dbReference type="Pfam" id="PF04082">
    <property type="entry name" value="Fungal_trans"/>
    <property type="match status" value="1"/>
</dbReference>
<evidence type="ECO:0000256" key="3">
    <source>
        <dbReference type="ARBA" id="ARBA00023242"/>
    </source>
</evidence>
<dbReference type="HOGENOM" id="CLU_008511_3_1_1"/>
<sequence>MSSAASFLDSVRQAIEAQVSNEFRTDTAPVSARATQTRTRRLQYVLPPRKVSDELQENYWNFVYPLYPFVARKTFDQIYRSLWESAPLPDTHSHLMRLDESASMATLNLVLALGCQYCVQNEPGEAHEEAEVFFERAHALVPYDPTDTSVLSLQFVQVMLLMAQYLIGTGKSHKAWGIIGVALRACHHLGIHRIAISLRNPLNDQDREWVRRIYLGCVTLERIVCMNLGRPAMITVCNDCPTLLPLQTEDGNFNVISPSDPSAEPSVLAFFVVSTKLYDIAQQILLSFYSEEKPDVARGYHRYFEGNPSVLKLDRKLQEWCDDIPANLEFRSGTSIAQAQNDLAVTIRRQAIVLRLRYLQVRIYLFRPVFATLCVSQSAPTSENPSGRPCGEDLNYRVALQCCVLCVKAAKELIEIMHNNLTTTRSWGRKPAWLYGTLHVYLSATVLLAARFRPVVTLGAISDSELQLSWQMAMEILQSFQNDNISAQRCVFALRTLYGRLWLSADTHVVTGNENFQMQTRLPNNNLVGNGQVQSFQPTDGALSDQVALDGQEISQVFEWADLFDAFDPSDLSWLNVVPGDLLA</sequence>
<keyword evidence="3" id="KW-0539">Nucleus</keyword>
<dbReference type="AlphaFoldDB" id="A0A0D1Y7W0"/>
<feature type="domain" description="Xylanolytic transcriptional activator regulatory" evidence="4">
    <location>
        <begin position="175"/>
        <end position="251"/>
    </location>
</feature>
<evidence type="ECO:0000259" key="4">
    <source>
        <dbReference type="SMART" id="SM00906"/>
    </source>
</evidence>
<proteinExistence type="predicted"/>
<protein>
    <recommendedName>
        <fullName evidence="4">Xylanolytic transcriptional activator regulatory domain-containing protein</fullName>
    </recommendedName>
</protein>
<dbReference type="GeneID" id="27337378"/>
<dbReference type="SMART" id="SM00906">
    <property type="entry name" value="Fungal_trans"/>
    <property type="match status" value="1"/>
</dbReference>
<evidence type="ECO:0000313" key="6">
    <source>
        <dbReference type="Proteomes" id="UP000053328"/>
    </source>
</evidence>
<evidence type="ECO:0000313" key="5">
    <source>
        <dbReference type="EMBL" id="KIW10996.1"/>
    </source>
</evidence>
<evidence type="ECO:0000256" key="2">
    <source>
        <dbReference type="ARBA" id="ARBA00023163"/>
    </source>
</evidence>
<dbReference type="GO" id="GO:0000435">
    <property type="term" value="P:positive regulation of transcription from RNA polymerase II promoter by galactose"/>
    <property type="evidence" value="ECO:0007669"/>
    <property type="project" value="TreeGrafter"/>
</dbReference>
<dbReference type="CDD" id="cd12148">
    <property type="entry name" value="fungal_TF_MHR"/>
    <property type="match status" value="1"/>
</dbReference>
<keyword evidence="6" id="KW-1185">Reference proteome</keyword>
<dbReference type="GO" id="GO:0000978">
    <property type="term" value="F:RNA polymerase II cis-regulatory region sequence-specific DNA binding"/>
    <property type="evidence" value="ECO:0007669"/>
    <property type="project" value="TreeGrafter"/>
</dbReference>
<dbReference type="GO" id="GO:0006351">
    <property type="term" value="P:DNA-templated transcription"/>
    <property type="evidence" value="ECO:0007669"/>
    <property type="project" value="InterPro"/>
</dbReference>
<organism evidence="5 6">
    <name type="scientific">Exophiala spinifera</name>
    <dbReference type="NCBI Taxonomy" id="91928"/>
    <lineage>
        <taxon>Eukaryota</taxon>
        <taxon>Fungi</taxon>
        <taxon>Dikarya</taxon>
        <taxon>Ascomycota</taxon>
        <taxon>Pezizomycotina</taxon>
        <taxon>Eurotiomycetes</taxon>
        <taxon>Chaetothyriomycetidae</taxon>
        <taxon>Chaetothyriales</taxon>
        <taxon>Herpotrichiellaceae</taxon>
        <taxon>Exophiala</taxon>
    </lineage>
</organism>
<dbReference type="InterPro" id="IPR051127">
    <property type="entry name" value="Fungal_SecMet_Regulators"/>
</dbReference>
<dbReference type="EMBL" id="KN847499">
    <property type="protein sequence ID" value="KIW10996.1"/>
    <property type="molecule type" value="Genomic_DNA"/>
</dbReference>
<keyword evidence="2" id="KW-0804">Transcription</keyword>
<dbReference type="GO" id="GO:0008270">
    <property type="term" value="F:zinc ion binding"/>
    <property type="evidence" value="ECO:0007669"/>
    <property type="project" value="InterPro"/>
</dbReference>
<dbReference type="RefSeq" id="XP_016231212.1">
    <property type="nucleotide sequence ID" value="XM_016384610.1"/>
</dbReference>
<name>A0A0D1Y7W0_9EURO</name>
<keyword evidence="1" id="KW-0805">Transcription regulation</keyword>
<dbReference type="GO" id="GO:0005634">
    <property type="term" value="C:nucleus"/>
    <property type="evidence" value="ECO:0007669"/>
    <property type="project" value="TreeGrafter"/>
</dbReference>
<evidence type="ECO:0000256" key="1">
    <source>
        <dbReference type="ARBA" id="ARBA00023015"/>
    </source>
</evidence>
<dbReference type="PANTHER" id="PTHR47424:SF4">
    <property type="entry name" value="ZN(II)2CYS6 TRANSCRIPTION FACTOR (EUROFUNG)"/>
    <property type="match status" value="1"/>
</dbReference>
<gene>
    <name evidence="5" type="ORF">PV08_10295</name>
</gene>
<dbReference type="InterPro" id="IPR007219">
    <property type="entry name" value="XnlR_reg_dom"/>
</dbReference>
<accession>A0A0D1Y7W0</accession>
<reference evidence="5 6" key="1">
    <citation type="submission" date="2015-01" db="EMBL/GenBank/DDBJ databases">
        <title>The Genome Sequence of Exophiala spinifera CBS89968.</title>
        <authorList>
            <consortium name="The Broad Institute Genomics Platform"/>
            <person name="Cuomo C."/>
            <person name="de Hoog S."/>
            <person name="Gorbushina A."/>
            <person name="Stielow B."/>
            <person name="Teixiera M."/>
            <person name="Abouelleil A."/>
            <person name="Chapman S.B."/>
            <person name="Priest M."/>
            <person name="Young S.K."/>
            <person name="Wortman J."/>
            <person name="Nusbaum C."/>
            <person name="Birren B."/>
        </authorList>
    </citation>
    <scope>NUCLEOTIDE SEQUENCE [LARGE SCALE GENOMIC DNA]</scope>
    <source>
        <strain evidence="5 6">CBS 89968</strain>
    </source>
</reference>
<dbReference type="PANTHER" id="PTHR47424">
    <property type="entry name" value="REGULATORY PROTEIN GAL4"/>
    <property type="match status" value="1"/>
</dbReference>